<evidence type="ECO:0000313" key="2">
    <source>
        <dbReference type="EMBL" id="MCM2535824.1"/>
    </source>
</evidence>
<dbReference type="EMBL" id="JAMQCR010000003">
    <property type="protein sequence ID" value="MCM2535824.1"/>
    <property type="molecule type" value="Genomic_DNA"/>
</dbReference>
<gene>
    <name evidence="2" type="ORF">NDK43_30515</name>
</gene>
<organism evidence="2 3">
    <name type="scientific">Neobacillus pocheonensis</name>
    <dbReference type="NCBI Taxonomy" id="363869"/>
    <lineage>
        <taxon>Bacteria</taxon>
        <taxon>Bacillati</taxon>
        <taxon>Bacillota</taxon>
        <taxon>Bacilli</taxon>
        <taxon>Bacillales</taxon>
        <taxon>Bacillaceae</taxon>
        <taxon>Neobacillus</taxon>
    </lineage>
</organism>
<dbReference type="SUPFAM" id="SSF109854">
    <property type="entry name" value="DinB/YfiT-like putative metalloenzymes"/>
    <property type="match status" value="1"/>
</dbReference>
<dbReference type="InterPro" id="IPR024775">
    <property type="entry name" value="DinB-like"/>
</dbReference>
<feature type="domain" description="DinB-like" evidence="1">
    <location>
        <begin position="34"/>
        <end position="188"/>
    </location>
</feature>
<accession>A0ABT0WJW9</accession>
<dbReference type="Gene3D" id="1.20.120.450">
    <property type="entry name" value="dinb family like domain"/>
    <property type="match status" value="1"/>
</dbReference>
<dbReference type="InterPro" id="IPR034660">
    <property type="entry name" value="DinB/YfiT-like"/>
</dbReference>
<evidence type="ECO:0000313" key="3">
    <source>
        <dbReference type="Proteomes" id="UP001523262"/>
    </source>
</evidence>
<sequence>MSCFHFVKYSIVKLVIHSIWKVGKSTPMLAIKEQLNTTRKYLLSVLDGLSDIQLNWKPDEHTWSIAQIVQHITTVESGAAKIVQLGLAQEPNFVPRDIPLGKMILDRSKKANAPERLHPSAEPKTLVQLKEILHNSQAQFLCALNSIKDVSVLDKTAPPIPHPIFGHMSTNQWITAVPLHEQRHIKQIEEVKEQLQLS</sequence>
<proteinExistence type="predicted"/>
<dbReference type="Pfam" id="PF12867">
    <property type="entry name" value="DinB_2"/>
    <property type="match status" value="1"/>
</dbReference>
<dbReference type="Proteomes" id="UP001523262">
    <property type="component" value="Unassembled WGS sequence"/>
</dbReference>
<comment type="caution">
    <text evidence="2">The sequence shown here is derived from an EMBL/GenBank/DDBJ whole genome shotgun (WGS) entry which is preliminary data.</text>
</comment>
<protein>
    <submittedName>
        <fullName evidence="2">DinB family protein</fullName>
    </submittedName>
</protein>
<evidence type="ECO:0000259" key="1">
    <source>
        <dbReference type="Pfam" id="PF12867"/>
    </source>
</evidence>
<name>A0ABT0WJW9_9BACI</name>
<keyword evidence="3" id="KW-1185">Reference proteome</keyword>
<reference evidence="2 3" key="1">
    <citation type="submission" date="2022-06" db="EMBL/GenBank/DDBJ databases">
        <authorList>
            <person name="Jeon C.O."/>
        </authorList>
    </citation>
    <scope>NUCLEOTIDE SEQUENCE [LARGE SCALE GENOMIC DNA]</scope>
    <source>
        <strain evidence="2 3">KCTC 13943</strain>
    </source>
</reference>